<reference evidence="2" key="2">
    <citation type="submission" date="2009-11" db="EMBL/GenBank/DDBJ databases">
        <title>The Genome Sequence of Allomyces macrogynus strain ATCC 38327.</title>
        <authorList>
            <consortium name="The Broad Institute Genome Sequencing Platform"/>
            <person name="Russ C."/>
            <person name="Cuomo C."/>
            <person name="Shea T."/>
            <person name="Young S.K."/>
            <person name="Zeng Q."/>
            <person name="Koehrsen M."/>
            <person name="Haas B."/>
            <person name="Borodovsky M."/>
            <person name="Guigo R."/>
            <person name="Alvarado L."/>
            <person name="Berlin A."/>
            <person name="Borenstein D."/>
            <person name="Chen Z."/>
            <person name="Engels R."/>
            <person name="Freedman E."/>
            <person name="Gellesch M."/>
            <person name="Goldberg J."/>
            <person name="Griggs A."/>
            <person name="Gujja S."/>
            <person name="Heiman D."/>
            <person name="Hepburn T."/>
            <person name="Howarth C."/>
            <person name="Jen D."/>
            <person name="Larson L."/>
            <person name="Lewis B."/>
            <person name="Mehta T."/>
            <person name="Park D."/>
            <person name="Pearson M."/>
            <person name="Roberts A."/>
            <person name="Saif S."/>
            <person name="Shenoy N."/>
            <person name="Sisk P."/>
            <person name="Stolte C."/>
            <person name="Sykes S."/>
            <person name="Walk T."/>
            <person name="White J."/>
            <person name="Yandava C."/>
            <person name="Burger G."/>
            <person name="Gray M.W."/>
            <person name="Holland P.W.H."/>
            <person name="King N."/>
            <person name="Lang F.B.F."/>
            <person name="Roger A.J."/>
            <person name="Ruiz-Trillo I."/>
            <person name="Lander E."/>
            <person name="Nusbaum C."/>
        </authorList>
    </citation>
    <scope>NUCLEOTIDE SEQUENCE [LARGE SCALE GENOMIC DNA]</scope>
    <source>
        <strain evidence="2">ATCC 38327</strain>
    </source>
</reference>
<dbReference type="VEuPathDB" id="FungiDB:AMAG_10787"/>
<dbReference type="InterPro" id="IPR017937">
    <property type="entry name" value="Thioredoxin_CS"/>
</dbReference>
<dbReference type="InterPro" id="IPR036249">
    <property type="entry name" value="Thioredoxin-like_sf"/>
</dbReference>
<dbReference type="PROSITE" id="PS00194">
    <property type="entry name" value="THIOREDOXIN_1"/>
    <property type="match status" value="1"/>
</dbReference>
<gene>
    <name evidence="1" type="ORF">AMAG_10787</name>
</gene>
<keyword evidence="2" id="KW-1185">Reference proteome</keyword>
<protein>
    <recommendedName>
        <fullName evidence="3">Thioredoxin domain-containing protein</fullName>
    </recommendedName>
</protein>
<organism evidence="1 2">
    <name type="scientific">Allomyces macrogynus (strain ATCC 38327)</name>
    <name type="common">Allomyces javanicus var. macrogynus</name>
    <dbReference type="NCBI Taxonomy" id="578462"/>
    <lineage>
        <taxon>Eukaryota</taxon>
        <taxon>Fungi</taxon>
        <taxon>Fungi incertae sedis</taxon>
        <taxon>Blastocladiomycota</taxon>
        <taxon>Blastocladiomycetes</taxon>
        <taxon>Blastocladiales</taxon>
        <taxon>Blastocladiaceae</taxon>
        <taxon>Allomyces</taxon>
    </lineage>
</organism>
<dbReference type="SUPFAM" id="SSF52833">
    <property type="entry name" value="Thioredoxin-like"/>
    <property type="match status" value="1"/>
</dbReference>
<proteinExistence type="predicted"/>
<evidence type="ECO:0000313" key="2">
    <source>
        <dbReference type="Proteomes" id="UP000054350"/>
    </source>
</evidence>
<name>A0A0L0SRF8_ALLM3</name>
<dbReference type="OrthoDB" id="5586147at2759"/>
<dbReference type="EMBL" id="GG745346">
    <property type="protein sequence ID" value="KNE65133.1"/>
    <property type="molecule type" value="Genomic_DNA"/>
</dbReference>
<dbReference type="Gene3D" id="3.40.30.10">
    <property type="entry name" value="Glutaredoxin"/>
    <property type="match status" value="1"/>
</dbReference>
<evidence type="ECO:0000313" key="1">
    <source>
        <dbReference type="EMBL" id="KNE65133.1"/>
    </source>
</evidence>
<dbReference type="AlphaFoldDB" id="A0A0L0SRF8"/>
<sequence length="324" mass="33780">MYFDNDYVRVLTVHAHAQLLRLIAEHQPSKHVVVHLSCTTCAACRALEADIAALSLKYPVNAVFLRANVAMLGETAAWAGMLKDDLDGMRAPMVRVFPSSCSGADTAAIEFEGTHGDVDGTAADLVADAIERVLLDLGAISYLDTHLHAFPPRATNAAAVDVDGTDADIDLHHLADTAPAAVSELALATPAPASPEPSMMDLRATLTPSSPPPADQQPIDIDALMSIGATGTVPPATPPPVVCARPVSTDVADLLEYVDKLERIRKATLEENEDEGKELISPERRAPLAAAAAGAKGAVAAAAVAVTAALVWTQMRATGVVAIP</sequence>
<accession>A0A0L0SRF8</accession>
<reference evidence="1 2" key="1">
    <citation type="submission" date="2009-11" db="EMBL/GenBank/DDBJ databases">
        <title>Annotation of Allomyces macrogynus ATCC 38327.</title>
        <authorList>
            <consortium name="The Broad Institute Genome Sequencing Platform"/>
            <person name="Russ C."/>
            <person name="Cuomo C."/>
            <person name="Burger G."/>
            <person name="Gray M.W."/>
            <person name="Holland P.W.H."/>
            <person name="King N."/>
            <person name="Lang F.B.F."/>
            <person name="Roger A.J."/>
            <person name="Ruiz-Trillo I."/>
            <person name="Young S.K."/>
            <person name="Zeng Q."/>
            <person name="Gargeya S."/>
            <person name="Fitzgerald M."/>
            <person name="Haas B."/>
            <person name="Abouelleil A."/>
            <person name="Alvarado L."/>
            <person name="Arachchi H.M."/>
            <person name="Berlin A."/>
            <person name="Chapman S.B."/>
            <person name="Gearin G."/>
            <person name="Goldberg J."/>
            <person name="Griggs A."/>
            <person name="Gujja S."/>
            <person name="Hansen M."/>
            <person name="Heiman D."/>
            <person name="Howarth C."/>
            <person name="Larimer J."/>
            <person name="Lui A."/>
            <person name="MacDonald P.J.P."/>
            <person name="McCowen C."/>
            <person name="Montmayeur A."/>
            <person name="Murphy C."/>
            <person name="Neiman D."/>
            <person name="Pearson M."/>
            <person name="Priest M."/>
            <person name="Roberts A."/>
            <person name="Saif S."/>
            <person name="Shea T."/>
            <person name="Sisk P."/>
            <person name="Stolte C."/>
            <person name="Sykes S."/>
            <person name="Wortman J."/>
            <person name="Nusbaum C."/>
            <person name="Birren B."/>
        </authorList>
    </citation>
    <scope>NUCLEOTIDE SEQUENCE [LARGE SCALE GENOMIC DNA]</scope>
    <source>
        <strain evidence="1 2">ATCC 38327</strain>
    </source>
</reference>
<evidence type="ECO:0008006" key="3">
    <source>
        <dbReference type="Google" id="ProtNLM"/>
    </source>
</evidence>
<dbReference type="Proteomes" id="UP000054350">
    <property type="component" value="Unassembled WGS sequence"/>
</dbReference>